<dbReference type="GO" id="GO:0004177">
    <property type="term" value="F:aminopeptidase activity"/>
    <property type="evidence" value="ECO:0007669"/>
    <property type="project" value="UniProtKB-KW"/>
</dbReference>
<keyword evidence="1" id="KW-0812">Transmembrane</keyword>
<dbReference type="InterPro" id="IPR007484">
    <property type="entry name" value="Peptidase_M28"/>
</dbReference>
<dbReference type="Proteomes" id="UP000032309">
    <property type="component" value="Unassembled WGS sequence"/>
</dbReference>
<keyword evidence="4" id="KW-1185">Reference proteome</keyword>
<dbReference type="Pfam" id="PF04389">
    <property type="entry name" value="Peptidase_M28"/>
    <property type="match status" value="1"/>
</dbReference>
<keyword evidence="3" id="KW-0031">Aminopeptidase</keyword>
<dbReference type="PANTHER" id="PTHR12147">
    <property type="entry name" value="METALLOPEPTIDASE M28 FAMILY MEMBER"/>
    <property type="match status" value="1"/>
</dbReference>
<keyword evidence="1" id="KW-0472">Membrane</keyword>
<dbReference type="EMBL" id="BAFN01000001">
    <property type="protein sequence ID" value="GAN34361.1"/>
    <property type="molecule type" value="Genomic_DNA"/>
</dbReference>
<feature type="transmembrane region" description="Helical" evidence="1">
    <location>
        <begin position="6"/>
        <end position="27"/>
    </location>
</feature>
<evidence type="ECO:0000313" key="3">
    <source>
        <dbReference type="EMBL" id="GAN34361.1"/>
    </source>
</evidence>
<evidence type="ECO:0000313" key="4">
    <source>
        <dbReference type="Proteomes" id="UP000032309"/>
    </source>
</evidence>
<reference evidence="4" key="1">
    <citation type="journal article" date="2015" name="Genome Announc.">
        <title>Draft Genome Sequence of an Anaerobic Ammonium-Oxidizing Bacterium, "Candidatus Brocadia sinica".</title>
        <authorList>
            <person name="Oshiki M."/>
            <person name="Shinyako-Hata K."/>
            <person name="Satoh H."/>
            <person name="Okabe S."/>
        </authorList>
    </citation>
    <scope>NUCLEOTIDE SEQUENCE [LARGE SCALE GENOMIC DNA]</scope>
    <source>
        <strain evidence="4">JPN1</strain>
    </source>
</reference>
<sequence>MIRMRAVQTVIPVTIILVLILGGVWFIMLRMPGKRYQGPMPSLTEEQRLLREMLRKDVYKLADEIGDRNVRTNYENLCAAADFIEASLQQTGYKVDRQGYEVSLSGLQGRTCYNLEVEITGSERSGEIVVIGGHYDSLEDTPGANDNASGTAAVLALARAFAGKQTVRTLRFVTFVNEEPPYFQSKDMGSWVYVKRCRQRNENIIGMLSLETIGYYSDEKWSQNYPVAPLGLVYPTAGNFVAFVGNIKSRKLVRDVVGLFRRYAEFPSEAAALPEMLVGVGWSDQWAFWQGGYPGVMVTDTAPFRYPYYHTQEDTPDKIDYDQLAYVVSALEKVVAGLAGCKHETSRVNR</sequence>
<dbReference type="InterPro" id="IPR045175">
    <property type="entry name" value="M28_fam"/>
</dbReference>
<evidence type="ECO:0000259" key="2">
    <source>
        <dbReference type="Pfam" id="PF04389"/>
    </source>
</evidence>
<keyword evidence="3" id="KW-0645">Protease</keyword>
<feature type="domain" description="Peptidase M28" evidence="2">
    <location>
        <begin position="114"/>
        <end position="329"/>
    </location>
</feature>
<dbReference type="Gene3D" id="3.40.630.10">
    <property type="entry name" value="Zn peptidases"/>
    <property type="match status" value="1"/>
</dbReference>
<evidence type="ECO:0000256" key="1">
    <source>
        <dbReference type="SAM" id="Phobius"/>
    </source>
</evidence>
<comment type="caution">
    <text evidence="3">The sequence shown here is derived from an EMBL/GenBank/DDBJ whole genome shotgun (WGS) entry which is preliminary data.</text>
</comment>
<accession>A0ABQ0K015</accession>
<gene>
    <name evidence="3" type="ORF">BROSI_A2897</name>
</gene>
<keyword evidence="3" id="KW-0378">Hydrolase</keyword>
<protein>
    <submittedName>
        <fullName evidence="3">Aminopeptidases</fullName>
    </submittedName>
</protein>
<name>A0ABQ0K015_9BACT</name>
<proteinExistence type="predicted"/>
<keyword evidence="1" id="KW-1133">Transmembrane helix</keyword>
<dbReference type="PANTHER" id="PTHR12147:SF26">
    <property type="entry name" value="PEPTIDASE M28 DOMAIN-CONTAINING PROTEIN"/>
    <property type="match status" value="1"/>
</dbReference>
<organism evidence="3 4">
    <name type="scientific">Candidatus Brocadia sinica JPN1</name>
    <dbReference type="NCBI Taxonomy" id="1197129"/>
    <lineage>
        <taxon>Bacteria</taxon>
        <taxon>Pseudomonadati</taxon>
        <taxon>Planctomycetota</taxon>
        <taxon>Candidatus Brocadiia</taxon>
        <taxon>Candidatus Brocadiales</taxon>
        <taxon>Candidatus Brocadiaceae</taxon>
        <taxon>Candidatus Brocadia</taxon>
    </lineage>
</organism>
<dbReference type="SUPFAM" id="SSF53187">
    <property type="entry name" value="Zn-dependent exopeptidases"/>
    <property type="match status" value="1"/>
</dbReference>